<accession>A0A3E4YL43</accession>
<dbReference type="EMBL" id="QSTP01000001">
    <property type="protein sequence ID" value="RGM75262.1"/>
    <property type="molecule type" value="Genomic_DNA"/>
</dbReference>
<evidence type="ECO:0000313" key="2">
    <source>
        <dbReference type="Proteomes" id="UP000260758"/>
    </source>
</evidence>
<evidence type="ECO:0000313" key="1">
    <source>
        <dbReference type="EMBL" id="RGM75262.1"/>
    </source>
</evidence>
<gene>
    <name evidence="1" type="ORF">DXB99_01655</name>
</gene>
<dbReference type="RefSeq" id="WP_117718020.1">
    <property type="nucleotide sequence ID" value="NZ_QSTP01000001.1"/>
</dbReference>
<organism evidence="1 2">
    <name type="scientific">Agathobacter rectalis</name>
    <dbReference type="NCBI Taxonomy" id="39491"/>
    <lineage>
        <taxon>Bacteria</taxon>
        <taxon>Bacillati</taxon>
        <taxon>Bacillota</taxon>
        <taxon>Clostridia</taxon>
        <taxon>Lachnospirales</taxon>
        <taxon>Lachnospiraceae</taxon>
        <taxon>Agathobacter</taxon>
    </lineage>
</organism>
<protein>
    <submittedName>
        <fullName evidence="1">Uncharacterized protein</fullName>
    </submittedName>
</protein>
<reference evidence="1 2" key="1">
    <citation type="submission" date="2018-08" db="EMBL/GenBank/DDBJ databases">
        <title>A genome reference for cultivated species of the human gut microbiota.</title>
        <authorList>
            <person name="Zou Y."/>
            <person name="Xue W."/>
            <person name="Luo G."/>
        </authorList>
    </citation>
    <scope>NUCLEOTIDE SEQUENCE [LARGE SCALE GENOMIC DNA]</scope>
    <source>
        <strain evidence="1 2">OM07-13</strain>
    </source>
</reference>
<dbReference type="AlphaFoldDB" id="A0A3E4YL43"/>
<comment type="caution">
    <text evidence="1">The sequence shown here is derived from an EMBL/GenBank/DDBJ whole genome shotgun (WGS) entry which is preliminary data.</text>
</comment>
<proteinExistence type="predicted"/>
<dbReference type="Proteomes" id="UP000260758">
    <property type="component" value="Unassembled WGS sequence"/>
</dbReference>
<sequence>MFRRKNKNNQHIIRNTFFKELLIKLEQYKENARPNSSKLEILLSVRNLRYIYNKKWENERINDLAIFNDKINTECNLKTVDFSTNYINEHDIRKEYVVNILNIYKSYFNENKNDITMAESEFITQAMNNVIKLYNDFKNKEN</sequence>
<name>A0A3E4YL43_9FIRM</name>